<keyword evidence="2" id="KW-1185">Reference proteome</keyword>
<keyword evidence="1" id="KW-0808">Transferase</keyword>
<dbReference type="InterPro" id="IPR029063">
    <property type="entry name" value="SAM-dependent_MTases_sf"/>
</dbReference>
<dbReference type="GO" id="GO:0008168">
    <property type="term" value="F:methyltransferase activity"/>
    <property type="evidence" value="ECO:0007669"/>
    <property type="project" value="UniProtKB-KW"/>
</dbReference>
<proteinExistence type="predicted"/>
<sequence length="217" mass="24257">MPSVRLNYQTIEFDHVDIHVRSLRDLQQFSDDAEQTAEAFGMPLSNWPLFGVLWDSSRVLAQFMSDFECGDKRILEVGCGIGLASLMLNSRNADITATDFHPEAGHFLAENVRLNNGRAIPFVRTGWADAPSSLDRYDLIIGSDVLYAVEQIDALSNFVEQHAQPRCEVVVVDPGRGLQPHFTRNMQALGYGLTQSKPVRTAGSSPDFNGDILRYRR</sequence>
<reference evidence="1 2" key="1">
    <citation type="submission" date="2023-09" db="EMBL/GenBank/DDBJ databases">
        <authorList>
            <person name="Rey-Velasco X."/>
        </authorList>
    </citation>
    <scope>NUCLEOTIDE SEQUENCE [LARGE SCALE GENOMIC DNA]</scope>
    <source>
        <strain evidence="1 2">W345</strain>
    </source>
</reference>
<evidence type="ECO:0000313" key="1">
    <source>
        <dbReference type="EMBL" id="MDT0497495.1"/>
    </source>
</evidence>
<dbReference type="GO" id="GO:0032259">
    <property type="term" value="P:methylation"/>
    <property type="evidence" value="ECO:0007669"/>
    <property type="project" value="UniProtKB-KW"/>
</dbReference>
<accession>A0ABU2WHY8</accession>
<keyword evidence="1" id="KW-0489">Methyltransferase</keyword>
<dbReference type="RefSeq" id="WP_311364886.1">
    <property type="nucleotide sequence ID" value="NZ_JAVRIC010000010.1"/>
</dbReference>
<dbReference type="EMBL" id="JAVRIC010000010">
    <property type="protein sequence ID" value="MDT0497495.1"/>
    <property type="molecule type" value="Genomic_DNA"/>
</dbReference>
<dbReference type="Gene3D" id="3.40.50.150">
    <property type="entry name" value="Vaccinia Virus protein VP39"/>
    <property type="match status" value="1"/>
</dbReference>
<gene>
    <name evidence="1" type="ORF">RM530_08985</name>
</gene>
<dbReference type="Proteomes" id="UP001254608">
    <property type="component" value="Unassembled WGS sequence"/>
</dbReference>
<dbReference type="InterPro" id="IPR019410">
    <property type="entry name" value="Methyltransf_16"/>
</dbReference>
<evidence type="ECO:0000313" key="2">
    <source>
        <dbReference type="Proteomes" id="UP001254608"/>
    </source>
</evidence>
<dbReference type="Pfam" id="PF10294">
    <property type="entry name" value="Methyltransf_16"/>
    <property type="match status" value="1"/>
</dbReference>
<dbReference type="SUPFAM" id="SSF53335">
    <property type="entry name" value="S-adenosyl-L-methionine-dependent methyltransferases"/>
    <property type="match status" value="1"/>
</dbReference>
<name>A0ABU2WHY8_9GAMM</name>
<protein>
    <submittedName>
        <fullName evidence="1">Methyltransferase</fullName>
    </submittedName>
</protein>
<dbReference type="PANTHER" id="PTHR14614">
    <property type="entry name" value="HEPATOCELLULAR CARCINOMA-ASSOCIATED ANTIGEN"/>
    <property type="match status" value="1"/>
</dbReference>
<comment type="caution">
    <text evidence="1">The sequence shown here is derived from an EMBL/GenBank/DDBJ whole genome shotgun (WGS) entry which is preliminary data.</text>
</comment>
<organism evidence="1 2">
    <name type="scientific">Banduia mediterranea</name>
    <dbReference type="NCBI Taxonomy" id="3075609"/>
    <lineage>
        <taxon>Bacteria</taxon>
        <taxon>Pseudomonadati</taxon>
        <taxon>Pseudomonadota</taxon>
        <taxon>Gammaproteobacteria</taxon>
        <taxon>Nevskiales</taxon>
        <taxon>Algiphilaceae</taxon>
        <taxon>Banduia</taxon>
    </lineage>
</organism>
<dbReference type="CDD" id="cd02440">
    <property type="entry name" value="AdoMet_MTases"/>
    <property type="match status" value="1"/>
</dbReference>